<gene>
    <name evidence="3" type="ORF">ACFOUO_07505</name>
</gene>
<dbReference type="SUPFAM" id="SSF51905">
    <property type="entry name" value="FAD/NAD(P)-binding domain"/>
    <property type="match status" value="1"/>
</dbReference>
<organism evidence="3 4">
    <name type="scientific">Salinithrix halophila</name>
    <dbReference type="NCBI Taxonomy" id="1485204"/>
    <lineage>
        <taxon>Bacteria</taxon>
        <taxon>Bacillati</taxon>
        <taxon>Bacillota</taxon>
        <taxon>Bacilli</taxon>
        <taxon>Bacillales</taxon>
        <taxon>Thermoactinomycetaceae</taxon>
        <taxon>Salinithrix</taxon>
    </lineage>
</organism>
<evidence type="ECO:0000313" key="3">
    <source>
        <dbReference type="EMBL" id="MFC4076653.1"/>
    </source>
</evidence>
<keyword evidence="3" id="KW-0503">Monooxygenase</keyword>
<reference evidence="4" key="1">
    <citation type="journal article" date="2019" name="Int. J. Syst. Evol. Microbiol.">
        <title>The Global Catalogue of Microorganisms (GCM) 10K type strain sequencing project: providing services to taxonomists for standard genome sequencing and annotation.</title>
        <authorList>
            <consortium name="The Broad Institute Genomics Platform"/>
            <consortium name="The Broad Institute Genome Sequencing Center for Infectious Disease"/>
            <person name="Wu L."/>
            <person name="Ma J."/>
        </authorList>
    </citation>
    <scope>NUCLEOTIDE SEQUENCE [LARGE SCALE GENOMIC DNA]</scope>
    <source>
        <strain evidence="4">IBRC-M 10813</strain>
    </source>
</reference>
<sequence>MKSWDADVVVTGAGPGGTVLAYLLARSGVKTVLVERHRDLSREFRGYFFQPLVLKLFHQMGLLETILSLGHRKEKGPCFYDRGQRLFEIRLDRLSDDYPYGINMPQPPLLELLIKEASRYPTFSYRGGTQVIGLLREEGKTAGVRLRTAAGEEKLRARLTVGADGRYSTVRRLAEIPQRTEPHRLDLVWLSVPLPRKKEIPMQFRVEEEGMLIYVPMYPDQVQLGWFIPKGSYPVLKKEGIEAFREKLSSVDPGLKEHLERELTDFSQCSLLQIISGRAKRWTEAGLMIIGDAAHTSSPFSGQGNSLAIQDAVVAHPIILEALAGGRGILPQKKLTPFEAQRRPSIRRIQQMQRMQARLLGTRHPLEAWLRRQLLPRLARTPLFHRMQHLIAWGDQPLKVAADRFRAIQ</sequence>
<protein>
    <submittedName>
        <fullName evidence="3">FAD-dependent monooxygenase</fullName>
    </submittedName>
</protein>
<evidence type="ECO:0000259" key="2">
    <source>
        <dbReference type="Pfam" id="PF01494"/>
    </source>
</evidence>
<accession>A0ABV8JE05</accession>
<dbReference type="Gene3D" id="3.50.50.60">
    <property type="entry name" value="FAD/NAD(P)-binding domain"/>
    <property type="match status" value="2"/>
</dbReference>
<keyword evidence="1" id="KW-0560">Oxidoreductase</keyword>
<feature type="domain" description="FAD-binding" evidence="2">
    <location>
        <begin position="6"/>
        <end position="349"/>
    </location>
</feature>
<dbReference type="InterPro" id="IPR002938">
    <property type="entry name" value="FAD-bd"/>
</dbReference>
<name>A0ABV8JE05_9BACL</name>
<dbReference type="InterPro" id="IPR050631">
    <property type="entry name" value="PheA/TfdB_FAD_monoxygenase"/>
</dbReference>
<dbReference type="GO" id="GO:0004497">
    <property type="term" value="F:monooxygenase activity"/>
    <property type="evidence" value="ECO:0007669"/>
    <property type="project" value="UniProtKB-KW"/>
</dbReference>
<dbReference type="Pfam" id="PF01494">
    <property type="entry name" value="FAD_binding_3"/>
    <property type="match status" value="1"/>
</dbReference>
<evidence type="ECO:0000313" key="4">
    <source>
        <dbReference type="Proteomes" id="UP001595843"/>
    </source>
</evidence>
<dbReference type="PANTHER" id="PTHR43476">
    <property type="entry name" value="3-(3-HYDROXY-PHENYL)PROPIONATE/3-HYDROXYCINNAMIC ACID HYDROXYLASE"/>
    <property type="match status" value="1"/>
</dbReference>
<dbReference type="RefSeq" id="WP_380703787.1">
    <property type="nucleotide sequence ID" value="NZ_JBHSAP010000009.1"/>
</dbReference>
<dbReference type="PRINTS" id="PR00420">
    <property type="entry name" value="RNGMNOXGNASE"/>
</dbReference>
<dbReference type="Proteomes" id="UP001595843">
    <property type="component" value="Unassembled WGS sequence"/>
</dbReference>
<evidence type="ECO:0000256" key="1">
    <source>
        <dbReference type="ARBA" id="ARBA00023002"/>
    </source>
</evidence>
<comment type="caution">
    <text evidence="3">The sequence shown here is derived from an EMBL/GenBank/DDBJ whole genome shotgun (WGS) entry which is preliminary data.</text>
</comment>
<proteinExistence type="predicted"/>
<dbReference type="InterPro" id="IPR036188">
    <property type="entry name" value="FAD/NAD-bd_sf"/>
</dbReference>
<dbReference type="EMBL" id="JBHSAP010000009">
    <property type="protein sequence ID" value="MFC4076653.1"/>
    <property type="molecule type" value="Genomic_DNA"/>
</dbReference>
<keyword evidence="4" id="KW-1185">Reference proteome</keyword>
<dbReference type="PANTHER" id="PTHR43476:SF5">
    <property type="entry name" value="FAD-DEPENDENT MONOOXYGENASE"/>
    <property type="match status" value="1"/>
</dbReference>